<keyword evidence="1" id="KW-1133">Transmembrane helix</keyword>
<dbReference type="KEGG" id="sand:H3309_06750"/>
<feature type="transmembrane region" description="Helical" evidence="1">
    <location>
        <begin position="102"/>
        <end position="118"/>
    </location>
</feature>
<organism evidence="3 4">
    <name type="scientific">Sandaracinobacteroides saxicola</name>
    <dbReference type="NCBI Taxonomy" id="2759707"/>
    <lineage>
        <taxon>Bacteria</taxon>
        <taxon>Pseudomonadati</taxon>
        <taxon>Pseudomonadota</taxon>
        <taxon>Alphaproteobacteria</taxon>
        <taxon>Sphingomonadales</taxon>
        <taxon>Sphingosinicellaceae</taxon>
        <taxon>Sandaracinobacteroides</taxon>
    </lineage>
</organism>
<proteinExistence type="predicted"/>
<dbReference type="InterPro" id="IPR013424">
    <property type="entry name" value="Ice-binding_C"/>
</dbReference>
<dbReference type="AlphaFoldDB" id="A0A7G5IMH0"/>
<dbReference type="Pfam" id="PF07589">
    <property type="entry name" value="PEP-CTERM"/>
    <property type="match status" value="1"/>
</dbReference>
<sequence length="126" mass="12924">MDQLAINGAGTSWSGLAGQPFSTHVVSGTAPLGTFEEIEGSAGPNWLWTYEGGGGYLFLGAQTAPAFHSNGGVGLRVNLLCKANGSDNGICDDIGTPVPEPATWAMLIVGFGLVGSAVRRRRTMAA</sequence>
<keyword evidence="1" id="KW-0812">Transmembrane</keyword>
<reference evidence="3 4" key="1">
    <citation type="submission" date="2020-07" db="EMBL/GenBank/DDBJ databases">
        <title>Complete genome sequence for Sandaracinobacter sp. M6.</title>
        <authorList>
            <person name="Tang Y."/>
            <person name="Liu Q."/>
            <person name="Guo Z."/>
            <person name="Lei P."/>
            <person name="Huang B."/>
        </authorList>
    </citation>
    <scope>NUCLEOTIDE SEQUENCE [LARGE SCALE GENOMIC DNA]</scope>
    <source>
        <strain evidence="3 4">M6</strain>
    </source>
</reference>
<accession>A0A7G5IMH0</accession>
<feature type="domain" description="Ice-binding protein C-terminal" evidence="2">
    <location>
        <begin position="97"/>
        <end position="122"/>
    </location>
</feature>
<protein>
    <submittedName>
        <fullName evidence="3">PEP-CTERM sorting domain-containing protein</fullName>
    </submittedName>
</protein>
<dbReference type="EMBL" id="CP059851">
    <property type="protein sequence ID" value="QMW24562.1"/>
    <property type="molecule type" value="Genomic_DNA"/>
</dbReference>
<keyword evidence="4" id="KW-1185">Reference proteome</keyword>
<evidence type="ECO:0000259" key="2">
    <source>
        <dbReference type="Pfam" id="PF07589"/>
    </source>
</evidence>
<evidence type="ECO:0000313" key="4">
    <source>
        <dbReference type="Proteomes" id="UP000515292"/>
    </source>
</evidence>
<evidence type="ECO:0000256" key="1">
    <source>
        <dbReference type="SAM" id="Phobius"/>
    </source>
</evidence>
<dbReference type="NCBIfam" id="NF035944">
    <property type="entry name" value="PEPxxWA-CTERM"/>
    <property type="match status" value="1"/>
</dbReference>
<gene>
    <name evidence="3" type="ORF">H3309_06750</name>
</gene>
<dbReference type="NCBIfam" id="TIGR02595">
    <property type="entry name" value="PEP_CTERM"/>
    <property type="match status" value="1"/>
</dbReference>
<keyword evidence="1" id="KW-0472">Membrane</keyword>
<name>A0A7G5IMH0_9SPHN</name>
<evidence type="ECO:0000313" key="3">
    <source>
        <dbReference type="EMBL" id="QMW24562.1"/>
    </source>
</evidence>
<dbReference type="Proteomes" id="UP000515292">
    <property type="component" value="Chromosome"/>
</dbReference>